<name>A0A7J7NW23_9MAGN</name>
<dbReference type="InterPro" id="IPR032308">
    <property type="entry name" value="TDBD"/>
</dbReference>
<feature type="domain" description="Tify" evidence="7">
    <location>
        <begin position="317"/>
        <end position="349"/>
    </location>
</feature>
<dbReference type="Pfam" id="PF16136">
    <property type="entry name" value="NLS_NINJA_AFP"/>
    <property type="match status" value="1"/>
</dbReference>
<dbReference type="OrthoDB" id="667358at2759"/>
<dbReference type="Pfam" id="PF16135">
    <property type="entry name" value="TDBD"/>
    <property type="match status" value="1"/>
</dbReference>
<sequence>MREANEVGGDGFMRDLLQRFTPIRSELISTTATHDSDEIELNLGLSLGGRFGVDPKSTRLVRSSSLAFSTTLLRDDEIVATMTATASLTRTSSLPVETEEEIRRRKEEQCLRRMEAMRKRSEKQKNLRAGKDRASLERISEGDKQVDGGGEGLAMAMALKRKIKIEGADTSPLPGFSNWVSPGTVSRGFRPNSSQGSVGSQGSSSSGVSETESRSIPGLSSCTEGKSSTSIPSLGEENEQKPIVSQKSIVTEQSEMSTAVQAEKNPVKKPKVTDNGTRETGMKVLEDMPCVSTKGDGPNGRRIEGFLYRYRKGEEVRIVCVCHGSFLTPAEFVKHAGGGDVAHPLRHIVVSPSS</sequence>
<dbReference type="Proteomes" id="UP000541444">
    <property type="component" value="Unassembled WGS sequence"/>
</dbReference>
<dbReference type="GO" id="GO:0045892">
    <property type="term" value="P:negative regulation of DNA-templated transcription"/>
    <property type="evidence" value="ECO:0007669"/>
    <property type="project" value="TreeGrafter"/>
</dbReference>
<keyword evidence="3 4" id="KW-0539">Nucleus</keyword>
<comment type="caution">
    <text evidence="8">The sequence shown here is derived from an EMBL/GenBank/DDBJ whole genome shotgun (WGS) entry which is preliminary data.</text>
</comment>
<evidence type="ECO:0000256" key="5">
    <source>
        <dbReference type="SAM" id="MobiDB-lite"/>
    </source>
</evidence>
<organism evidence="8 9">
    <name type="scientific">Kingdonia uniflora</name>
    <dbReference type="NCBI Taxonomy" id="39325"/>
    <lineage>
        <taxon>Eukaryota</taxon>
        <taxon>Viridiplantae</taxon>
        <taxon>Streptophyta</taxon>
        <taxon>Embryophyta</taxon>
        <taxon>Tracheophyta</taxon>
        <taxon>Spermatophyta</taxon>
        <taxon>Magnoliopsida</taxon>
        <taxon>Ranunculales</taxon>
        <taxon>Circaeasteraceae</taxon>
        <taxon>Kingdonia</taxon>
    </lineage>
</organism>
<dbReference type="InterPro" id="IPR032310">
    <property type="entry name" value="NLS_NINJA_AFP-like"/>
</dbReference>
<feature type="compositionally biased region" description="Basic and acidic residues" evidence="5">
    <location>
        <begin position="117"/>
        <end position="146"/>
    </location>
</feature>
<accession>A0A7J7NW23</accession>
<dbReference type="GO" id="GO:0005634">
    <property type="term" value="C:nucleus"/>
    <property type="evidence" value="ECO:0007669"/>
    <property type="project" value="UniProtKB-SubCell"/>
</dbReference>
<feature type="compositionally biased region" description="Polar residues" evidence="5">
    <location>
        <begin position="243"/>
        <end position="260"/>
    </location>
</feature>
<dbReference type="PANTHER" id="PTHR31413">
    <property type="entry name" value="AFP HOMOLOG 2"/>
    <property type="match status" value="1"/>
</dbReference>
<dbReference type="GO" id="GO:0007165">
    <property type="term" value="P:signal transduction"/>
    <property type="evidence" value="ECO:0007669"/>
    <property type="project" value="InterPro"/>
</dbReference>
<dbReference type="EMBL" id="JACGCM010000497">
    <property type="protein sequence ID" value="KAF6171405.1"/>
    <property type="molecule type" value="Genomic_DNA"/>
</dbReference>
<evidence type="ECO:0000313" key="9">
    <source>
        <dbReference type="Proteomes" id="UP000541444"/>
    </source>
</evidence>
<dbReference type="PANTHER" id="PTHR31413:SF31">
    <property type="entry name" value="NINJA-FAMILY PROTEIN AFP3"/>
    <property type="match status" value="1"/>
</dbReference>
<keyword evidence="9" id="KW-1185">Reference proteome</keyword>
<dbReference type="AlphaFoldDB" id="A0A7J7NW23"/>
<feature type="compositionally biased region" description="Low complexity" evidence="5">
    <location>
        <begin position="193"/>
        <end position="209"/>
    </location>
</feature>
<proteinExistence type="inferred from homology"/>
<comment type="subcellular location">
    <subcellularLocation>
        <location evidence="1 4">Nucleus</location>
    </subcellularLocation>
</comment>
<evidence type="ECO:0000259" key="6">
    <source>
        <dbReference type="Pfam" id="PF07897"/>
    </source>
</evidence>
<evidence type="ECO:0000256" key="3">
    <source>
        <dbReference type="ARBA" id="ARBA00023242"/>
    </source>
</evidence>
<feature type="domain" description="Ethylene-responsive binding factor-associated repression" evidence="6">
    <location>
        <begin position="35"/>
        <end position="67"/>
    </location>
</feature>
<feature type="region of interest" description="Disordered" evidence="5">
    <location>
        <begin position="187"/>
        <end position="277"/>
    </location>
</feature>
<dbReference type="Pfam" id="PF07897">
    <property type="entry name" value="EAR"/>
    <property type="match status" value="1"/>
</dbReference>
<gene>
    <name evidence="8" type="ORF">GIB67_009546</name>
</gene>
<evidence type="ECO:0000256" key="1">
    <source>
        <dbReference type="ARBA" id="ARBA00004123"/>
    </source>
</evidence>
<dbReference type="InterPro" id="IPR031307">
    <property type="entry name" value="Ninja_fam"/>
</dbReference>
<comment type="function">
    <text evidence="4">Acts as a negative regulator of abscisic acid (ABA) response.</text>
</comment>
<evidence type="ECO:0000256" key="2">
    <source>
        <dbReference type="ARBA" id="ARBA00006081"/>
    </source>
</evidence>
<evidence type="ECO:0000256" key="4">
    <source>
        <dbReference type="RuleBase" id="RU369029"/>
    </source>
</evidence>
<feature type="region of interest" description="Disordered" evidence="5">
    <location>
        <begin position="117"/>
        <end position="150"/>
    </location>
</feature>
<reference evidence="8 9" key="1">
    <citation type="journal article" date="2020" name="IScience">
        <title>Genome Sequencing of the Endangered Kingdonia uniflora (Circaeasteraceae, Ranunculales) Reveals Potential Mechanisms of Evolutionary Specialization.</title>
        <authorList>
            <person name="Sun Y."/>
            <person name="Deng T."/>
            <person name="Zhang A."/>
            <person name="Moore M.J."/>
            <person name="Landis J.B."/>
            <person name="Lin N."/>
            <person name="Zhang H."/>
            <person name="Zhang X."/>
            <person name="Huang J."/>
            <person name="Zhang X."/>
            <person name="Sun H."/>
            <person name="Wang H."/>
        </authorList>
    </citation>
    <scope>NUCLEOTIDE SEQUENCE [LARGE SCALE GENOMIC DNA]</scope>
    <source>
        <strain evidence="8">TB1705</strain>
        <tissue evidence="8">Leaf</tissue>
    </source>
</reference>
<evidence type="ECO:0000313" key="8">
    <source>
        <dbReference type="EMBL" id="KAF6171405.1"/>
    </source>
</evidence>
<evidence type="ECO:0000259" key="7">
    <source>
        <dbReference type="Pfam" id="PF16135"/>
    </source>
</evidence>
<dbReference type="InterPro" id="IPR012463">
    <property type="entry name" value="Ninja_motif"/>
</dbReference>
<protein>
    <recommendedName>
        <fullName evidence="4">Ninja-family protein</fullName>
    </recommendedName>
    <alternativeName>
        <fullName evidence="4">ABI-binding protein</fullName>
    </alternativeName>
</protein>
<comment type="similarity">
    <text evidence="2 4">Belongs to the Ninja family.</text>
</comment>
<feature type="compositionally biased region" description="Polar residues" evidence="5">
    <location>
        <begin position="218"/>
        <end position="232"/>
    </location>
</feature>